<dbReference type="Proteomes" id="UP000663826">
    <property type="component" value="Unassembled WGS sequence"/>
</dbReference>
<evidence type="ECO:0000313" key="4">
    <source>
        <dbReference type="EMBL" id="CAE6444288.1"/>
    </source>
</evidence>
<evidence type="ECO:0000256" key="2">
    <source>
        <dbReference type="SAM" id="Phobius"/>
    </source>
</evidence>
<accession>A0A8H3B001</accession>
<feature type="region of interest" description="Disordered" evidence="1">
    <location>
        <begin position="965"/>
        <end position="996"/>
    </location>
</feature>
<protein>
    <recommendedName>
        <fullName evidence="3">DUF6535 domain-containing protein</fullName>
    </recommendedName>
</protein>
<reference evidence="4" key="1">
    <citation type="submission" date="2021-01" db="EMBL/GenBank/DDBJ databases">
        <authorList>
            <person name="Kaushik A."/>
        </authorList>
    </citation>
    <scope>NUCLEOTIDE SEQUENCE</scope>
    <source>
        <strain evidence="4">AG1-1B</strain>
    </source>
</reference>
<keyword evidence="2" id="KW-1133">Transmembrane helix</keyword>
<keyword evidence="2" id="KW-0812">Transmembrane</keyword>
<proteinExistence type="predicted"/>
<feature type="domain" description="DUF6535" evidence="3">
    <location>
        <begin position="115"/>
        <end position="276"/>
    </location>
</feature>
<comment type="caution">
    <text evidence="4">The sequence shown here is derived from an EMBL/GenBank/DDBJ whole genome shotgun (WGS) entry which is preliminary data.</text>
</comment>
<feature type="transmembrane region" description="Helical" evidence="2">
    <location>
        <begin position="216"/>
        <end position="235"/>
    </location>
</feature>
<dbReference type="Pfam" id="PF20153">
    <property type="entry name" value="DUF6535"/>
    <property type="match status" value="1"/>
</dbReference>
<feature type="compositionally biased region" description="Low complexity" evidence="1">
    <location>
        <begin position="985"/>
        <end position="994"/>
    </location>
</feature>
<evidence type="ECO:0000313" key="5">
    <source>
        <dbReference type="Proteomes" id="UP000663826"/>
    </source>
</evidence>
<feature type="transmembrane region" description="Helical" evidence="2">
    <location>
        <begin position="376"/>
        <end position="404"/>
    </location>
</feature>
<keyword evidence="2" id="KW-0472">Membrane</keyword>
<evidence type="ECO:0000256" key="1">
    <source>
        <dbReference type="SAM" id="MobiDB-lite"/>
    </source>
</evidence>
<name>A0A8H3B001_9AGAM</name>
<dbReference type="AlphaFoldDB" id="A0A8H3B001"/>
<evidence type="ECO:0000259" key="3">
    <source>
        <dbReference type="Pfam" id="PF20153"/>
    </source>
</evidence>
<organism evidence="4 5">
    <name type="scientific">Rhizoctonia solani</name>
    <dbReference type="NCBI Taxonomy" id="456999"/>
    <lineage>
        <taxon>Eukaryota</taxon>
        <taxon>Fungi</taxon>
        <taxon>Dikarya</taxon>
        <taxon>Basidiomycota</taxon>
        <taxon>Agaricomycotina</taxon>
        <taxon>Agaricomycetes</taxon>
        <taxon>Cantharellales</taxon>
        <taxon>Ceratobasidiaceae</taxon>
        <taxon>Rhizoctonia</taxon>
    </lineage>
</organism>
<gene>
    <name evidence="4" type="ORF">RDB_LOCUS72990</name>
</gene>
<sequence>MSLVLPNNLSGGKFIAKERKRTSDARGNPVLGLGRQATIEEVPEEEHRAADPQTKPHDVQKARYRVYQTDDPMLEPDEYGAELTKDARVWKVYVKEADRWDAELVDGWKKDARVWKVYVKEADRWDAEIVDSLNKQAFSYSAHTALFSAVSTTFLIESSGMLKQDPNDVSAAALVVISQALVALAGNSSADPSMLSLPDQSAAPFMPPHNAVVVNTLWYLSLATSIATSFLAMLAKDWCHSFTLGRSGHPWMQAQRRQRKWMMIERWKMQELIVVLGTPVEASSASTAQVDDDRAMEDARADCGAAAITDSSITVTVCNWTVFVRVGPEHHRCDSSYMHSWSGISVLRVVRHYSQHGGALPLYNNLFYTTAIQGSIVVLGSFMFIPFLSAIVACLPLAAIDTLLGRRFWESGSYWHRANNEFEYWYLDTAYFLVVGSFFGTIKNLSPIWIVDTSKLLVDMLFKPQNHDYTVSYSLHWLIKFCETPSSVAIALQAIAGATCKIQKGPLEECESLKKILKRLVSSPSGPKAAQEASLYARALQFLVSSSSSDVQQNGSSSGKKQDVAVMIWDLKLQNEEELMGVLSDGTFAATDQNMEALRIGSSAPSHSLRVLQGKDQDARATLDRIGTLLFDSHELHPAAFRSLINGIKLLASCSSISWSWVDSVRQRSHSYRSTEVNRGPKNNVDSVLDELLVTLFQAVMVQRSFQGTQSSESRSAIELSAYTYLRQALGPHALNSDSDGSIQAKLCWVRCYEMVSNLSHYKLDPESSKVASVKAWCNDYLIASDPVCASETSAFVAAISRVYETVAPQGTKRKCLPEAVYVILVFAASLPRSKEQFAACTDVLSKFSFPSLSTELVHATQLWLLLHLVGDSATDTQKRLNQLLKDEEDLEIKDKGFDQVKKDLETRILHYYKADRLDTYSARIIECIHESSGIQPDKHTKAIMDQKLKDVPQSHRGLKQLIGDRTTHPASDPALITTLPPSIPSSRVPSVMPEPEPITHEAEERWNVDHLSIKIVPSPPAQDENRVCPDV</sequence>
<dbReference type="EMBL" id="CAJMWQ010001282">
    <property type="protein sequence ID" value="CAE6444288.1"/>
    <property type="molecule type" value="Genomic_DNA"/>
</dbReference>
<dbReference type="InterPro" id="IPR045338">
    <property type="entry name" value="DUF6535"/>
</dbReference>